<dbReference type="EMBL" id="PJQM01000595">
    <property type="protein sequence ID" value="RCI04724.1"/>
    <property type="molecule type" value="Genomic_DNA"/>
</dbReference>
<dbReference type="GO" id="GO:0006261">
    <property type="term" value="P:DNA-templated DNA replication"/>
    <property type="evidence" value="ECO:0007669"/>
    <property type="project" value="TreeGrafter"/>
</dbReference>
<keyword evidence="11" id="KW-1185">Reference proteome</keyword>
<feature type="domain" description="WDHD1/CFT4 second beta-propeller" evidence="7">
    <location>
        <begin position="407"/>
        <end position="728"/>
    </location>
</feature>
<feature type="repeat" description="WD" evidence="5">
    <location>
        <begin position="98"/>
        <end position="139"/>
    </location>
</feature>
<dbReference type="GO" id="GO:0000278">
    <property type="term" value="P:mitotic cell cycle"/>
    <property type="evidence" value="ECO:0007669"/>
    <property type="project" value="TreeGrafter"/>
</dbReference>
<evidence type="ECO:0000259" key="8">
    <source>
        <dbReference type="Pfam" id="PF20946"/>
    </source>
</evidence>
<dbReference type="Gene3D" id="2.130.10.10">
    <property type="entry name" value="YVTN repeat-like/Quinoprotein amine dehydrogenase"/>
    <property type="match status" value="2"/>
</dbReference>
<dbReference type="GO" id="GO:0006281">
    <property type="term" value="P:DNA repair"/>
    <property type="evidence" value="ECO:0007669"/>
    <property type="project" value="TreeGrafter"/>
</dbReference>
<dbReference type="InterPro" id="IPR022100">
    <property type="entry name" value="WDHD1/CFT4_beta-prop_2nd"/>
</dbReference>
<dbReference type="SUPFAM" id="SSF50978">
    <property type="entry name" value="WD40 repeat-like"/>
    <property type="match status" value="1"/>
</dbReference>
<dbReference type="InterPro" id="IPR048591">
    <property type="entry name" value="WDHD1/CFT4_hel"/>
</dbReference>
<dbReference type="GO" id="GO:0003682">
    <property type="term" value="F:chromatin binding"/>
    <property type="evidence" value="ECO:0007669"/>
    <property type="project" value="TreeGrafter"/>
</dbReference>
<organism evidence="10 11">
    <name type="scientific">Rhizopus stolonifer</name>
    <name type="common">Rhizopus nigricans</name>
    <dbReference type="NCBI Taxonomy" id="4846"/>
    <lineage>
        <taxon>Eukaryota</taxon>
        <taxon>Fungi</taxon>
        <taxon>Fungi incertae sedis</taxon>
        <taxon>Mucoromycota</taxon>
        <taxon>Mucoromycotina</taxon>
        <taxon>Mucoromycetes</taxon>
        <taxon>Mucorales</taxon>
        <taxon>Mucorineae</taxon>
        <taxon>Rhizopodaceae</taxon>
        <taxon>Rhizopus</taxon>
    </lineage>
</organism>
<dbReference type="Pfam" id="PF20946">
    <property type="entry name" value="Ctf4_C"/>
    <property type="match status" value="1"/>
</dbReference>
<feature type="region of interest" description="Disordered" evidence="6">
    <location>
        <begin position="490"/>
        <end position="521"/>
    </location>
</feature>
<evidence type="ECO:0000259" key="7">
    <source>
        <dbReference type="Pfam" id="PF12341"/>
    </source>
</evidence>
<evidence type="ECO:0000256" key="1">
    <source>
        <dbReference type="ARBA" id="ARBA00004123"/>
    </source>
</evidence>
<comment type="caution">
    <text evidence="10">The sequence shown here is derived from an EMBL/GenBank/DDBJ whole genome shotgun (WGS) entry which is preliminary data.</text>
</comment>
<dbReference type="Pfam" id="PF12341">
    <property type="entry name" value="Mcl1_mid"/>
    <property type="match status" value="1"/>
</dbReference>
<dbReference type="PANTHER" id="PTHR19932:SF10">
    <property type="entry name" value="WD REPEAT AND HMG-BOX DNA-BINDING PROTEIN 1"/>
    <property type="match status" value="1"/>
</dbReference>
<feature type="domain" description="WDHD1/CFT4 helical bundle" evidence="8">
    <location>
        <begin position="737"/>
        <end position="837"/>
    </location>
</feature>
<feature type="repeat" description="WD" evidence="5">
    <location>
        <begin position="194"/>
        <end position="235"/>
    </location>
</feature>
<dbReference type="GO" id="GO:0043596">
    <property type="term" value="C:nuclear replication fork"/>
    <property type="evidence" value="ECO:0007669"/>
    <property type="project" value="TreeGrafter"/>
</dbReference>
<dbReference type="Proteomes" id="UP000253551">
    <property type="component" value="Unassembled WGS sequence"/>
</dbReference>
<dbReference type="Pfam" id="PF24817">
    <property type="entry name" value="WD40_WDHD1_1st"/>
    <property type="match status" value="1"/>
</dbReference>
<evidence type="ECO:0000313" key="10">
    <source>
        <dbReference type="EMBL" id="RCI04724.1"/>
    </source>
</evidence>
<dbReference type="InterPro" id="IPR015943">
    <property type="entry name" value="WD40/YVTN_repeat-like_dom_sf"/>
</dbReference>
<feature type="domain" description="WDHD1 first WD40" evidence="9">
    <location>
        <begin position="6"/>
        <end position="264"/>
    </location>
</feature>
<dbReference type="AlphaFoldDB" id="A0A367KR95"/>
<keyword evidence="4" id="KW-0539">Nucleus</keyword>
<proteinExistence type="predicted"/>
<evidence type="ECO:0000256" key="4">
    <source>
        <dbReference type="ARBA" id="ARBA00023242"/>
    </source>
</evidence>
<feature type="compositionally biased region" description="Basic and acidic residues" evidence="6">
    <location>
        <begin position="414"/>
        <end position="429"/>
    </location>
</feature>
<evidence type="ECO:0000313" key="11">
    <source>
        <dbReference type="Proteomes" id="UP000253551"/>
    </source>
</evidence>
<name>A0A367KR95_RHIST</name>
<protein>
    <submittedName>
        <fullName evidence="10">Uncharacterized protein</fullName>
    </submittedName>
</protein>
<feature type="compositionally biased region" description="Basic and acidic residues" evidence="6">
    <location>
        <begin position="490"/>
        <end position="501"/>
    </location>
</feature>
<dbReference type="InterPro" id="IPR057646">
    <property type="entry name" value="WD40_WDHD1_1st"/>
</dbReference>
<evidence type="ECO:0000256" key="3">
    <source>
        <dbReference type="ARBA" id="ARBA00022737"/>
    </source>
</evidence>
<gene>
    <name evidence="10" type="ORF">CU098_001574</name>
</gene>
<feature type="non-terminal residue" evidence="10">
    <location>
        <position position="1"/>
    </location>
</feature>
<reference evidence="10 11" key="1">
    <citation type="journal article" date="2018" name="G3 (Bethesda)">
        <title>Phylogenetic and Phylogenomic Definition of Rhizopus Species.</title>
        <authorList>
            <person name="Gryganskyi A.P."/>
            <person name="Golan J."/>
            <person name="Dolatabadi S."/>
            <person name="Mondo S."/>
            <person name="Robb S."/>
            <person name="Idnurm A."/>
            <person name="Muszewska A."/>
            <person name="Steczkiewicz K."/>
            <person name="Masonjones S."/>
            <person name="Liao H.L."/>
            <person name="Gajdeczka M.T."/>
            <person name="Anike F."/>
            <person name="Vuek A."/>
            <person name="Anishchenko I.M."/>
            <person name="Voigt K."/>
            <person name="de Hoog G.S."/>
            <person name="Smith M.E."/>
            <person name="Heitman J."/>
            <person name="Vilgalys R."/>
            <person name="Stajich J.E."/>
        </authorList>
    </citation>
    <scope>NUCLEOTIDE SEQUENCE [LARGE SCALE GENOMIC DNA]</scope>
    <source>
        <strain evidence="10 11">LSU 92-RS-03</strain>
    </source>
</reference>
<dbReference type="InterPro" id="IPR001680">
    <property type="entry name" value="WD40_rpt"/>
</dbReference>
<feature type="region of interest" description="Disordered" evidence="6">
    <location>
        <begin position="407"/>
        <end position="429"/>
    </location>
</feature>
<accession>A0A367KR95</accession>
<evidence type="ECO:0000256" key="2">
    <source>
        <dbReference type="ARBA" id="ARBA00022574"/>
    </source>
</evidence>
<evidence type="ECO:0000256" key="6">
    <source>
        <dbReference type="SAM" id="MobiDB-lite"/>
    </source>
</evidence>
<evidence type="ECO:0000259" key="9">
    <source>
        <dbReference type="Pfam" id="PF24817"/>
    </source>
</evidence>
<evidence type="ECO:0000256" key="5">
    <source>
        <dbReference type="PROSITE-ProRule" id="PRU00221"/>
    </source>
</evidence>
<keyword evidence="2 5" id="KW-0853">WD repeat</keyword>
<dbReference type="OrthoDB" id="427368at2759"/>
<dbReference type="PROSITE" id="PS50294">
    <property type="entry name" value="WD_REPEATS_REGION"/>
    <property type="match status" value="2"/>
</dbReference>
<dbReference type="PROSITE" id="PS50082">
    <property type="entry name" value="WD_REPEATS_2"/>
    <property type="match status" value="2"/>
</dbReference>
<dbReference type="STRING" id="4846.A0A367KR95"/>
<feature type="compositionally biased region" description="Acidic residues" evidence="6">
    <location>
        <begin position="502"/>
        <end position="516"/>
    </location>
</feature>
<dbReference type="SMART" id="SM00320">
    <property type="entry name" value="WD40"/>
    <property type="match status" value="6"/>
</dbReference>
<dbReference type="PANTHER" id="PTHR19932">
    <property type="entry name" value="WD REPEAT AND HMG-BOX DNA BINDING PROTEIN"/>
    <property type="match status" value="1"/>
</dbReference>
<comment type="subcellular location">
    <subcellularLocation>
        <location evidence="1">Nucleus</location>
    </subcellularLocation>
</comment>
<dbReference type="InterPro" id="IPR036322">
    <property type="entry name" value="WD40_repeat_dom_sf"/>
</dbReference>
<keyword evidence="3" id="KW-0677">Repeat</keyword>
<sequence length="907" mass="101731">FEIQKEDQEHMSTDIQDQNELHVTCLSTSTSGSVAVGSADGHVVLYRPDHSLDKMLVRSAVPVRSLSFHPSGNKLAIATDDHMIRIVLAADNSKIVMLEGHTSPLKSVHYNHNGTHLISSDIEGDIRIWDVSNTKPVPECIKTLKAYGYNVPPDAISQSTVAWHPDGSCFAFPGRDRDVRVFKTGLWSPFFTLQGEHTSQVITIAWSPNGYYLASSAEDNSVVVWDTKQKRAVRSEITSSPVTSLAWNPRENELTMSDTYGQLRVWKDVIPTDNSQYPHPALLAQTIKKELTQPHKSQPRQSQSVKMESSQPIYAGNSLAVDDEALDGADDMSLGDPLDMDDEGQALEDVLEEEGEDLGDFVIDDDGAGYAEQETEQRPKPTIERYAAADLQKQQLKFNSAFEPPTPFQPGETPYHKPEPGKGFDPAPGERRYMAYNLTGAISTIFEGHHSVINVEFHDQTEHRNFHFTDMQNFSLGALSASGTVFAVEGKEAPKKSRHEREDEDNDDDEEEEEDGKEQKLGTLSALYYRPNTWGTDKDWTQHMLPGEDIMNVAINRISVIVTTSLGYVRIFSISGIQRHLFSLENVACISAMTDLALIVYAVGPSFKHQHNLHYLLLNTDNFEVIQKDKLQLSSDSQLNWIGFSETNQAATYDSAGVLRVLHRQRRPYQATWVPVFDSKAYAGERTEKYWPVGVLRDRFVCVVLRGQNMYPFFPRPPVKDLPLQLPLLDTHMEVGALEEKVMRTHIGTLHERDEAEATNAIHEFGDTFLEADMEMDVALLKLINLACKSEKVSKALDLADLLHTGDSVDKAIRIASHHRLTHLAEKMTSLKESKFMHDHKEPSLADAFKSIPDIHTSSQTALHNDLAGLKPFDTSYKRSNTFDMEEDSFMDTQASKRAKGFAFSTR</sequence>